<proteinExistence type="predicted"/>
<dbReference type="Proteomes" id="UP000322873">
    <property type="component" value="Unassembled WGS sequence"/>
</dbReference>
<gene>
    <name evidence="2" type="ORF">EYC84_010844</name>
</gene>
<organism evidence="2 3">
    <name type="scientific">Monilinia fructicola</name>
    <name type="common">Brown rot fungus</name>
    <name type="synonym">Ciboria fructicola</name>
    <dbReference type="NCBI Taxonomy" id="38448"/>
    <lineage>
        <taxon>Eukaryota</taxon>
        <taxon>Fungi</taxon>
        <taxon>Dikarya</taxon>
        <taxon>Ascomycota</taxon>
        <taxon>Pezizomycotina</taxon>
        <taxon>Leotiomycetes</taxon>
        <taxon>Helotiales</taxon>
        <taxon>Sclerotiniaceae</taxon>
        <taxon>Monilinia</taxon>
    </lineage>
</organism>
<feature type="region of interest" description="Disordered" evidence="1">
    <location>
        <begin position="20"/>
        <end position="41"/>
    </location>
</feature>
<accession>A0A5M9JB46</accession>
<evidence type="ECO:0000256" key="1">
    <source>
        <dbReference type="SAM" id="MobiDB-lite"/>
    </source>
</evidence>
<dbReference type="AlphaFoldDB" id="A0A5M9JB46"/>
<name>A0A5M9JB46_MONFR</name>
<reference evidence="2 3" key="1">
    <citation type="submission" date="2019-06" db="EMBL/GenBank/DDBJ databases">
        <title>Genome Sequence of the Brown Rot Fungal Pathogen Monilinia fructicola.</title>
        <authorList>
            <person name="De Miccolis Angelini R.M."/>
            <person name="Landi L."/>
            <person name="Abate D."/>
            <person name="Pollastro S."/>
            <person name="Romanazzi G."/>
            <person name="Faretra F."/>
        </authorList>
    </citation>
    <scope>NUCLEOTIDE SEQUENCE [LARGE SCALE GENOMIC DNA]</scope>
    <source>
        <strain evidence="2 3">Mfrc123</strain>
    </source>
</reference>
<evidence type="ECO:0000313" key="3">
    <source>
        <dbReference type="Proteomes" id="UP000322873"/>
    </source>
</evidence>
<protein>
    <submittedName>
        <fullName evidence="2">Uncharacterized protein</fullName>
    </submittedName>
</protein>
<comment type="caution">
    <text evidence="2">The sequence shown here is derived from an EMBL/GenBank/DDBJ whole genome shotgun (WGS) entry which is preliminary data.</text>
</comment>
<dbReference type="EMBL" id="VICG01000014">
    <property type="protein sequence ID" value="KAA8565092.1"/>
    <property type="molecule type" value="Genomic_DNA"/>
</dbReference>
<evidence type="ECO:0000313" key="2">
    <source>
        <dbReference type="EMBL" id="KAA8565092.1"/>
    </source>
</evidence>
<sequence>MDDTISTEMMRSKPDGVIIDIEKSPDYSPHARTSKSHEKEARNGATLDSLCYLTVLKCQLPPSTYAPPAITFTRPNALLSSRPTIQVFMRNFCRMHRASVRKV</sequence>
<keyword evidence="3" id="KW-1185">Reference proteome</keyword>